<reference evidence="1 2" key="1">
    <citation type="journal article" date="2012" name="J. Bacteriol.">
        <title>Draft Genome Sequence of Cecembia lonarensis Strain LW9T, Isolated from Lonar Lake, a Haloalkaline Lake in India.</title>
        <authorList>
            <person name="Shivaji S."/>
            <person name="Ara S."/>
            <person name="Singh A."/>
            <person name="Pinnaka A.K."/>
        </authorList>
    </citation>
    <scope>NUCLEOTIDE SEQUENCE [LARGE SCALE GENOMIC DNA]</scope>
    <source>
        <strain evidence="1 2">LW9</strain>
    </source>
</reference>
<protein>
    <recommendedName>
        <fullName evidence="3">DUF4221 domain-containing protein</fullName>
    </recommendedName>
</protein>
<evidence type="ECO:0008006" key="3">
    <source>
        <dbReference type="Google" id="ProtNLM"/>
    </source>
</evidence>
<evidence type="ECO:0000313" key="2">
    <source>
        <dbReference type="Proteomes" id="UP000004478"/>
    </source>
</evidence>
<comment type="caution">
    <text evidence="1">The sequence shown here is derived from an EMBL/GenBank/DDBJ whole genome shotgun (WGS) entry which is preliminary data.</text>
</comment>
<dbReference type="OrthoDB" id="832467at2"/>
<evidence type="ECO:0000313" key="1">
    <source>
        <dbReference type="EMBL" id="EKB50830.1"/>
    </source>
</evidence>
<sequence>MRSSSSLLALFIFFISCSESARKQEFSVEDLNLVKLDSIQVDYLGLLNLMDVHPGSGKLLLFNMQKSLFVLANNEGKVEQEFSKQGGPDSYGSFPLGAGKFSKDGKTFTIISNQGVYSYDLEGNLGHGGRHQVSQLPAFSGRMAADMEFFWVGDKILSVGHGRGAYPNNSNDFYEHYRALVWFDTMERQVEQFMPLDENSVFRNGKAHDLSHMTPKLAVDQERIYWVHGVEPVLYIHELKLPYEQIRRVALEIPDYTFNEGMDFNKADPRMINPDAYSGFMENIKVTEQFILISFFPGVPEADRDKFENLAWPEFQARVRKAYPPRLMVLDLDGNFLKEFVLPQELSDRQWLYREGYLWFLAPVNLEEEEDFVKIYKVGLGAF</sequence>
<dbReference type="Proteomes" id="UP000004478">
    <property type="component" value="Unassembled WGS sequence"/>
</dbReference>
<dbReference type="RefSeq" id="WP_009183624.1">
    <property type="nucleotide sequence ID" value="NZ_AMGM01000005.1"/>
</dbReference>
<dbReference type="SUPFAM" id="SSF82171">
    <property type="entry name" value="DPP6 N-terminal domain-like"/>
    <property type="match status" value="1"/>
</dbReference>
<organism evidence="1 2">
    <name type="scientific">Cecembia lonarensis (strain CCUG 58316 / KCTC 22772 / LW9)</name>
    <dbReference type="NCBI Taxonomy" id="1225176"/>
    <lineage>
        <taxon>Bacteria</taxon>
        <taxon>Pseudomonadati</taxon>
        <taxon>Bacteroidota</taxon>
        <taxon>Cytophagia</taxon>
        <taxon>Cytophagales</taxon>
        <taxon>Cyclobacteriaceae</taxon>
        <taxon>Cecembia</taxon>
    </lineage>
</organism>
<keyword evidence="2" id="KW-1185">Reference proteome</keyword>
<gene>
    <name evidence="1" type="ORF">B879_00575</name>
</gene>
<dbReference type="EMBL" id="AMGM01000005">
    <property type="protein sequence ID" value="EKB50830.1"/>
    <property type="molecule type" value="Genomic_DNA"/>
</dbReference>
<dbReference type="PROSITE" id="PS51257">
    <property type="entry name" value="PROKAR_LIPOPROTEIN"/>
    <property type="match status" value="1"/>
</dbReference>
<proteinExistence type="predicted"/>
<name>K1L368_CECL9</name>
<accession>K1L368</accession>
<dbReference type="AlphaFoldDB" id="K1L368"/>